<accession>A0A1H1G4Q2</accession>
<feature type="domain" description="NlpC/P60" evidence="6">
    <location>
        <begin position="95"/>
        <end position="213"/>
    </location>
</feature>
<dbReference type="PROSITE" id="PS51935">
    <property type="entry name" value="NLPC_P60"/>
    <property type="match status" value="1"/>
</dbReference>
<gene>
    <name evidence="7" type="ORF">SAMN04489764_3370</name>
</gene>
<organism evidence="7 8">
    <name type="scientific">Thermostaphylospora chromogena</name>
    <dbReference type="NCBI Taxonomy" id="35622"/>
    <lineage>
        <taxon>Bacteria</taxon>
        <taxon>Bacillati</taxon>
        <taxon>Actinomycetota</taxon>
        <taxon>Actinomycetes</taxon>
        <taxon>Streptosporangiales</taxon>
        <taxon>Thermomonosporaceae</taxon>
        <taxon>Thermostaphylospora</taxon>
    </lineage>
</organism>
<dbReference type="InterPro" id="IPR051202">
    <property type="entry name" value="Peptidase_C40"/>
</dbReference>
<protein>
    <submittedName>
        <fullName evidence="7">Cell wall-associated hydrolase, NlpC family</fullName>
    </submittedName>
</protein>
<dbReference type="Pfam" id="PF00877">
    <property type="entry name" value="NLPC_P60"/>
    <property type="match status" value="1"/>
</dbReference>
<name>A0A1H1G4Q2_9ACTN</name>
<dbReference type="GO" id="GO:0006508">
    <property type="term" value="P:proteolysis"/>
    <property type="evidence" value="ECO:0007669"/>
    <property type="project" value="UniProtKB-KW"/>
</dbReference>
<dbReference type="RefSeq" id="WP_242659343.1">
    <property type="nucleotide sequence ID" value="NZ_FNKK01000002.1"/>
</dbReference>
<feature type="compositionally biased region" description="Low complexity" evidence="5">
    <location>
        <begin position="61"/>
        <end position="78"/>
    </location>
</feature>
<keyword evidence="2" id="KW-0645">Protease</keyword>
<evidence type="ECO:0000256" key="2">
    <source>
        <dbReference type="ARBA" id="ARBA00022670"/>
    </source>
</evidence>
<comment type="similarity">
    <text evidence="1">Belongs to the peptidase C40 family.</text>
</comment>
<dbReference type="PANTHER" id="PTHR47053:SF1">
    <property type="entry name" value="MUREIN DD-ENDOPEPTIDASE MEPH-RELATED"/>
    <property type="match status" value="1"/>
</dbReference>
<dbReference type="InterPro" id="IPR000064">
    <property type="entry name" value="NLP_P60_dom"/>
</dbReference>
<evidence type="ECO:0000256" key="5">
    <source>
        <dbReference type="SAM" id="MobiDB-lite"/>
    </source>
</evidence>
<feature type="region of interest" description="Disordered" evidence="5">
    <location>
        <begin position="1"/>
        <end position="46"/>
    </location>
</feature>
<feature type="region of interest" description="Disordered" evidence="5">
    <location>
        <begin position="61"/>
        <end position="91"/>
    </location>
</feature>
<dbReference type="Proteomes" id="UP000217103">
    <property type="component" value="Unassembled WGS sequence"/>
</dbReference>
<evidence type="ECO:0000259" key="6">
    <source>
        <dbReference type="PROSITE" id="PS51935"/>
    </source>
</evidence>
<evidence type="ECO:0000256" key="1">
    <source>
        <dbReference type="ARBA" id="ARBA00007074"/>
    </source>
</evidence>
<evidence type="ECO:0000313" key="8">
    <source>
        <dbReference type="Proteomes" id="UP000217103"/>
    </source>
</evidence>
<reference evidence="7 8" key="1">
    <citation type="submission" date="2016-10" db="EMBL/GenBank/DDBJ databases">
        <authorList>
            <person name="de Groot N.N."/>
        </authorList>
    </citation>
    <scope>NUCLEOTIDE SEQUENCE [LARGE SCALE GENOMIC DNA]</scope>
    <source>
        <strain evidence="7 8">DSM 43794</strain>
    </source>
</reference>
<evidence type="ECO:0000256" key="3">
    <source>
        <dbReference type="ARBA" id="ARBA00022801"/>
    </source>
</evidence>
<dbReference type="GO" id="GO:0008234">
    <property type="term" value="F:cysteine-type peptidase activity"/>
    <property type="evidence" value="ECO:0007669"/>
    <property type="project" value="UniProtKB-KW"/>
</dbReference>
<dbReference type="SUPFAM" id="SSF54001">
    <property type="entry name" value="Cysteine proteinases"/>
    <property type="match status" value="1"/>
</dbReference>
<dbReference type="InterPro" id="IPR038765">
    <property type="entry name" value="Papain-like_cys_pep_sf"/>
</dbReference>
<dbReference type="STRING" id="35622.SAMN04489764_3370"/>
<evidence type="ECO:0000313" key="7">
    <source>
        <dbReference type="EMBL" id="SDR08214.1"/>
    </source>
</evidence>
<keyword evidence="4" id="KW-0788">Thiol protease</keyword>
<proteinExistence type="inferred from homology"/>
<dbReference type="EMBL" id="FNKK01000002">
    <property type="protein sequence ID" value="SDR08214.1"/>
    <property type="molecule type" value="Genomic_DNA"/>
</dbReference>
<keyword evidence="3 7" id="KW-0378">Hydrolase</keyword>
<dbReference type="PANTHER" id="PTHR47053">
    <property type="entry name" value="MUREIN DD-ENDOPEPTIDASE MEPH-RELATED"/>
    <property type="match status" value="1"/>
</dbReference>
<dbReference type="Gene3D" id="3.90.1720.10">
    <property type="entry name" value="endopeptidase domain like (from Nostoc punctiforme)"/>
    <property type="match status" value="1"/>
</dbReference>
<evidence type="ECO:0000256" key="4">
    <source>
        <dbReference type="ARBA" id="ARBA00022807"/>
    </source>
</evidence>
<keyword evidence="8" id="KW-1185">Reference proteome</keyword>
<sequence>MGGAALTLTTAGAVTPPPTTTTEVTSTASAAAPSATSAPVVTEPPVSTAGLTATTTVASAVTPAAGSAMPQKSEAAASKKGKRAKRKPSKVARQRIMAAKAVSVAKKQIGDPYQWGASGPHAFDCSGLVYYSWKKAGVRLPRVTYAQYARVKKKVAFRNLKPGDLLFFRGKGHVGMYVGKGKMIHAPSRGKTVRIEKLSGWRRASFSGAVRPGL</sequence>
<feature type="compositionally biased region" description="Basic residues" evidence="5">
    <location>
        <begin position="79"/>
        <end position="91"/>
    </location>
</feature>
<dbReference type="AlphaFoldDB" id="A0A1H1G4Q2"/>